<accession>A0A9W7HC06</accession>
<evidence type="ECO:0000256" key="8">
    <source>
        <dbReference type="ARBA" id="ARBA00023211"/>
    </source>
</evidence>
<evidence type="ECO:0000256" key="4">
    <source>
        <dbReference type="ARBA" id="ARBA00022723"/>
    </source>
</evidence>
<feature type="compositionally biased region" description="Polar residues" evidence="10">
    <location>
        <begin position="17"/>
        <end position="29"/>
    </location>
</feature>
<protein>
    <recommendedName>
        <fullName evidence="3">protein-serine/threonine phosphatase</fullName>
        <ecNumber evidence="3">3.1.3.16</ecNumber>
    </recommendedName>
</protein>
<dbReference type="GO" id="GO:0004722">
    <property type="term" value="F:protein serine/threonine phosphatase activity"/>
    <property type="evidence" value="ECO:0007669"/>
    <property type="project" value="UniProtKB-EC"/>
</dbReference>
<dbReference type="GO" id="GO:0046872">
    <property type="term" value="F:metal ion binding"/>
    <property type="evidence" value="ECO:0007669"/>
    <property type="project" value="UniProtKB-KW"/>
</dbReference>
<feature type="compositionally biased region" description="Polar residues" evidence="10">
    <location>
        <begin position="1"/>
        <end position="10"/>
    </location>
</feature>
<dbReference type="InterPro" id="IPR000222">
    <property type="entry name" value="PP2C_BS"/>
</dbReference>
<dbReference type="PROSITE" id="PS01032">
    <property type="entry name" value="PPM_1"/>
    <property type="match status" value="1"/>
</dbReference>
<dbReference type="PROSITE" id="PS51746">
    <property type="entry name" value="PPM_2"/>
    <property type="match status" value="1"/>
</dbReference>
<evidence type="ECO:0000259" key="11">
    <source>
        <dbReference type="PROSITE" id="PS51746"/>
    </source>
</evidence>
<comment type="similarity">
    <text evidence="9">Belongs to the PP2C family.</text>
</comment>
<reference evidence="12" key="1">
    <citation type="submission" date="2023-05" db="EMBL/GenBank/DDBJ databases">
        <title>Genome and transcriptome analyses reveal genes involved in the formation of fine ridges on petal epidermal cells in Hibiscus trionum.</title>
        <authorList>
            <person name="Koshimizu S."/>
            <person name="Masuda S."/>
            <person name="Ishii T."/>
            <person name="Shirasu K."/>
            <person name="Hoshino A."/>
            <person name="Arita M."/>
        </authorList>
    </citation>
    <scope>NUCLEOTIDE SEQUENCE</scope>
    <source>
        <strain evidence="12">Hamamatsu line</strain>
    </source>
</reference>
<comment type="cofactor">
    <cofactor evidence="2">
        <name>Mg(2+)</name>
        <dbReference type="ChEBI" id="CHEBI:18420"/>
    </cofactor>
</comment>
<keyword evidence="4" id="KW-0479">Metal-binding</keyword>
<evidence type="ECO:0000256" key="5">
    <source>
        <dbReference type="ARBA" id="ARBA00022801"/>
    </source>
</evidence>
<evidence type="ECO:0000256" key="1">
    <source>
        <dbReference type="ARBA" id="ARBA00001936"/>
    </source>
</evidence>
<keyword evidence="6" id="KW-0460">Magnesium</keyword>
<dbReference type="InterPro" id="IPR015655">
    <property type="entry name" value="PP2C"/>
</dbReference>
<evidence type="ECO:0000256" key="10">
    <source>
        <dbReference type="SAM" id="MobiDB-lite"/>
    </source>
</evidence>
<keyword evidence="13" id="KW-1185">Reference proteome</keyword>
<dbReference type="Pfam" id="PF00481">
    <property type="entry name" value="PP2C"/>
    <property type="match status" value="1"/>
</dbReference>
<dbReference type="Proteomes" id="UP001165190">
    <property type="component" value="Unassembled WGS sequence"/>
</dbReference>
<feature type="domain" description="PPM-type phosphatase" evidence="11">
    <location>
        <begin position="83"/>
        <end position="370"/>
    </location>
</feature>
<name>A0A9W7HC06_HIBTR</name>
<dbReference type="CDD" id="cd00143">
    <property type="entry name" value="PP2Cc"/>
    <property type="match status" value="1"/>
</dbReference>
<organism evidence="12 13">
    <name type="scientific">Hibiscus trionum</name>
    <name type="common">Flower of an hour</name>
    <dbReference type="NCBI Taxonomy" id="183268"/>
    <lineage>
        <taxon>Eukaryota</taxon>
        <taxon>Viridiplantae</taxon>
        <taxon>Streptophyta</taxon>
        <taxon>Embryophyta</taxon>
        <taxon>Tracheophyta</taxon>
        <taxon>Spermatophyta</taxon>
        <taxon>Magnoliopsida</taxon>
        <taxon>eudicotyledons</taxon>
        <taxon>Gunneridae</taxon>
        <taxon>Pentapetalae</taxon>
        <taxon>rosids</taxon>
        <taxon>malvids</taxon>
        <taxon>Malvales</taxon>
        <taxon>Malvaceae</taxon>
        <taxon>Malvoideae</taxon>
        <taxon>Hibiscus</taxon>
    </lineage>
</organism>
<dbReference type="PANTHER" id="PTHR47992">
    <property type="entry name" value="PROTEIN PHOSPHATASE"/>
    <property type="match status" value="1"/>
</dbReference>
<evidence type="ECO:0000313" key="13">
    <source>
        <dbReference type="Proteomes" id="UP001165190"/>
    </source>
</evidence>
<evidence type="ECO:0000256" key="2">
    <source>
        <dbReference type="ARBA" id="ARBA00001946"/>
    </source>
</evidence>
<comment type="cofactor">
    <cofactor evidence="1">
        <name>Mn(2+)</name>
        <dbReference type="ChEBI" id="CHEBI:29035"/>
    </cofactor>
</comment>
<evidence type="ECO:0000256" key="3">
    <source>
        <dbReference type="ARBA" id="ARBA00013081"/>
    </source>
</evidence>
<dbReference type="AlphaFoldDB" id="A0A9W7HC06"/>
<gene>
    <name evidence="12" type="ORF">HRI_000975300</name>
</gene>
<dbReference type="FunFam" id="3.60.40.10:FF:000291">
    <property type="entry name" value="Protein phosphatase 2C 50"/>
    <property type="match status" value="1"/>
</dbReference>
<proteinExistence type="inferred from homology"/>
<dbReference type="Gene3D" id="3.60.40.10">
    <property type="entry name" value="PPM-type phosphatase domain"/>
    <property type="match status" value="1"/>
</dbReference>
<evidence type="ECO:0000256" key="6">
    <source>
        <dbReference type="ARBA" id="ARBA00022842"/>
    </source>
</evidence>
<keyword evidence="7 9" id="KW-0904">Protein phosphatase</keyword>
<sequence length="381" mass="41489">MASVSTLLNDTTTTTTVEGGSNPTPTVSDANVTTVLSISTEIEPAETENTTTTAAADAVITVAAARRAAATPTCIGRSNAGVSWGYSLEKGRRSTMEDAVSVHPGFIRVCCKDAGGCTAPECNYSLEESPVHFFGLFDGHGGDQVSNYCANELCKILAEEWEKGSSLDVWSKRWEIAMCKAYERADNAFEDEALAPKSVGTTALVLVVSPCQIIAANCGDSRAVLCRGTQAIPLTVDHKLDREDELERITSSGGRILNWGCLRVEGILSMSRAIGDHDLKPWVISVPEVTFMTRTDEDECLILASDGLWDVLSNEEVVRLARKELRQQRRLAGVNNDGQYPPAWHVSQHLLKQALDAYSYDNISIIVVDLKIPRTRRPRQL</sequence>
<dbReference type="OrthoDB" id="10264738at2759"/>
<dbReference type="EMBL" id="BSYR01000010">
    <property type="protein sequence ID" value="GMI73060.1"/>
    <property type="molecule type" value="Genomic_DNA"/>
</dbReference>
<evidence type="ECO:0000256" key="7">
    <source>
        <dbReference type="ARBA" id="ARBA00022912"/>
    </source>
</evidence>
<dbReference type="InterPro" id="IPR036457">
    <property type="entry name" value="PPM-type-like_dom_sf"/>
</dbReference>
<evidence type="ECO:0000256" key="9">
    <source>
        <dbReference type="RuleBase" id="RU003465"/>
    </source>
</evidence>
<feature type="region of interest" description="Disordered" evidence="10">
    <location>
        <begin position="1"/>
        <end position="29"/>
    </location>
</feature>
<evidence type="ECO:0000313" key="12">
    <source>
        <dbReference type="EMBL" id="GMI73060.1"/>
    </source>
</evidence>
<dbReference type="SMART" id="SM00332">
    <property type="entry name" value="PP2Cc"/>
    <property type="match status" value="1"/>
</dbReference>
<keyword evidence="5 9" id="KW-0378">Hydrolase</keyword>
<keyword evidence="8" id="KW-0464">Manganese</keyword>
<dbReference type="EC" id="3.1.3.16" evidence="3"/>
<comment type="caution">
    <text evidence="12">The sequence shown here is derived from an EMBL/GenBank/DDBJ whole genome shotgun (WGS) entry which is preliminary data.</text>
</comment>
<dbReference type="SUPFAM" id="SSF81606">
    <property type="entry name" value="PP2C-like"/>
    <property type="match status" value="1"/>
</dbReference>
<dbReference type="InterPro" id="IPR001932">
    <property type="entry name" value="PPM-type_phosphatase-like_dom"/>
</dbReference>